<accession>A0AAD5WDW2</accession>
<comment type="caution">
    <text evidence="1">The sequence shown here is derived from an EMBL/GenBank/DDBJ whole genome shotgun (WGS) entry which is preliminary data.</text>
</comment>
<proteinExistence type="predicted"/>
<reference evidence="1" key="1">
    <citation type="submission" date="2021-06" db="EMBL/GenBank/DDBJ databases">
        <title>Parelaphostrongylus tenuis whole genome reference sequence.</title>
        <authorList>
            <person name="Garwood T.J."/>
            <person name="Larsen P.A."/>
            <person name="Fountain-Jones N.M."/>
            <person name="Garbe J.R."/>
            <person name="Macchietto M.G."/>
            <person name="Kania S.A."/>
            <person name="Gerhold R.W."/>
            <person name="Richards J.E."/>
            <person name="Wolf T.M."/>
        </authorList>
    </citation>
    <scope>NUCLEOTIDE SEQUENCE</scope>
    <source>
        <strain evidence="1">MNPRO001-30</strain>
        <tissue evidence="1">Meninges</tissue>
    </source>
</reference>
<dbReference type="AlphaFoldDB" id="A0AAD5WDW2"/>
<evidence type="ECO:0000313" key="1">
    <source>
        <dbReference type="EMBL" id="KAJ1366785.1"/>
    </source>
</evidence>
<protein>
    <submittedName>
        <fullName evidence="1">Uncharacterized protein</fullName>
    </submittedName>
</protein>
<sequence length="217" mass="23694">MASERNGQPLLQVRHNFGLKLPNDRQFCLLHPNVEWRGSDRSTADLLSNNRRFRCVKLACKDTKMIFLMNMVKHSNPIEFSLLATVSAVFGYGVLPTGQGSTRNFTVTGFTLAVSMVYSTAPDVPPRVAGIATSAEGARRFVDRLIMQTSTYYNNHLHTPLISPKVRSGIEDPSVHAAAAPCTPLPANPNGPKIARVSDPHLTISGSFSTTNIIMTS</sequence>
<keyword evidence="2" id="KW-1185">Reference proteome</keyword>
<organism evidence="1 2">
    <name type="scientific">Parelaphostrongylus tenuis</name>
    <name type="common">Meningeal worm</name>
    <dbReference type="NCBI Taxonomy" id="148309"/>
    <lineage>
        <taxon>Eukaryota</taxon>
        <taxon>Metazoa</taxon>
        <taxon>Ecdysozoa</taxon>
        <taxon>Nematoda</taxon>
        <taxon>Chromadorea</taxon>
        <taxon>Rhabditida</taxon>
        <taxon>Rhabditina</taxon>
        <taxon>Rhabditomorpha</taxon>
        <taxon>Strongyloidea</taxon>
        <taxon>Metastrongylidae</taxon>
        <taxon>Parelaphostrongylus</taxon>
    </lineage>
</organism>
<evidence type="ECO:0000313" key="2">
    <source>
        <dbReference type="Proteomes" id="UP001196413"/>
    </source>
</evidence>
<dbReference type="EMBL" id="JAHQIW010005659">
    <property type="protein sequence ID" value="KAJ1366785.1"/>
    <property type="molecule type" value="Genomic_DNA"/>
</dbReference>
<name>A0AAD5WDW2_PARTN</name>
<dbReference type="Proteomes" id="UP001196413">
    <property type="component" value="Unassembled WGS sequence"/>
</dbReference>
<gene>
    <name evidence="1" type="ORF">KIN20_027547</name>
</gene>